<dbReference type="AlphaFoldDB" id="A0AAE1BSF9"/>
<dbReference type="GO" id="GO:0008170">
    <property type="term" value="F:N-methyltransferase activity"/>
    <property type="evidence" value="ECO:0007669"/>
    <property type="project" value="TreeGrafter"/>
</dbReference>
<dbReference type="PANTHER" id="PTHR10867:SF17">
    <property type="entry name" value="NICOTINAMIDE N-METHYLTRANSFERASE"/>
    <property type="match status" value="1"/>
</dbReference>
<keyword evidence="2" id="KW-0489">Methyltransferase</keyword>
<dbReference type="PROSITE" id="PS51681">
    <property type="entry name" value="SAM_MT_NNMT_PNMT_TEMT"/>
    <property type="match status" value="1"/>
</dbReference>
<evidence type="ECO:0000313" key="5">
    <source>
        <dbReference type="EMBL" id="KAK3855377.1"/>
    </source>
</evidence>
<keyword evidence="3" id="KW-0808">Transferase</keyword>
<protein>
    <submittedName>
        <fullName evidence="5">Uncharacterized protein</fullName>
    </submittedName>
</protein>
<dbReference type="InterPro" id="IPR000940">
    <property type="entry name" value="NNMT_TEMT_trans"/>
</dbReference>
<dbReference type="Proteomes" id="UP001286313">
    <property type="component" value="Unassembled WGS sequence"/>
</dbReference>
<keyword evidence="6" id="KW-1185">Reference proteome</keyword>
<gene>
    <name evidence="5" type="ORF">Pcinc_038217</name>
</gene>
<evidence type="ECO:0000256" key="3">
    <source>
        <dbReference type="ARBA" id="ARBA00022679"/>
    </source>
</evidence>
<evidence type="ECO:0000256" key="2">
    <source>
        <dbReference type="ARBA" id="ARBA00022603"/>
    </source>
</evidence>
<reference evidence="5" key="1">
    <citation type="submission" date="2023-10" db="EMBL/GenBank/DDBJ databases">
        <title>Genome assemblies of two species of porcelain crab, Petrolisthes cinctipes and Petrolisthes manimaculis (Anomura: Porcellanidae).</title>
        <authorList>
            <person name="Angst P."/>
        </authorList>
    </citation>
    <scope>NUCLEOTIDE SEQUENCE</scope>
    <source>
        <strain evidence="5">PB745_01</strain>
        <tissue evidence="5">Gill</tissue>
    </source>
</reference>
<proteinExistence type="inferred from homology"/>
<dbReference type="Pfam" id="PF01234">
    <property type="entry name" value="NNMT_PNMT_TEMT"/>
    <property type="match status" value="1"/>
</dbReference>
<keyword evidence="4" id="KW-0949">S-adenosyl-L-methionine</keyword>
<accession>A0AAE1BSF9</accession>
<evidence type="ECO:0000256" key="4">
    <source>
        <dbReference type="ARBA" id="ARBA00022691"/>
    </source>
</evidence>
<dbReference type="GO" id="GO:0005829">
    <property type="term" value="C:cytosol"/>
    <property type="evidence" value="ECO:0007669"/>
    <property type="project" value="TreeGrafter"/>
</dbReference>
<organism evidence="5 6">
    <name type="scientific">Petrolisthes cinctipes</name>
    <name type="common">Flat porcelain crab</name>
    <dbReference type="NCBI Taxonomy" id="88211"/>
    <lineage>
        <taxon>Eukaryota</taxon>
        <taxon>Metazoa</taxon>
        <taxon>Ecdysozoa</taxon>
        <taxon>Arthropoda</taxon>
        <taxon>Crustacea</taxon>
        <taxon>Multicrustacea</taxon>
        <taxon>Malacostraca</taxon>
        <taxon>Eumalacostraca</taxon>
        <taxon>Eucarida</taxon>
        <taxon>Decapoda</taxon>
        <taxon>Pleocyemata</taxon>
        <taxon>Anomura</taxon>
        <taxon>Galatheoidea</taxon>
        <taxon>Porcellanidae</taxon>
        <taxon>Petrolisthes</taxon>
    </lineage>
</organism>
<evidence type="ECO:0000313" key="6">
    <source>
        <dbReference type="Proteomes" id="UP001286313"/>
    </source>
</evidence>
<evidence type="ECO:0000256" key="1">
    <source>
        <dbReference type="ARBA" id="ARBA00007996"/>
    </source>
</evidence>
<sequence>MEDYQDRCEKGDRYKKRDRREKEDMCEVDRCKKGDRCEKGDRYENRDRCVKEDRCEGDRREKEDRYERGDRSEKDTDEVNWCEKDRCEKIDRCKWVDRCKEAACSVVHVCLQELYVSEFDPRVYFRTYYSTLDEEVKFFLRSSLHAFTSGWREVEAWMQGEDDALDWTLFFNYLASLTHDRSGNEVEERLRDAFRGVVPCDLALHNPLHPLQERFDVITSTLCLEFAAASPSQYSTYFTHLVNLLLPDGVLVMMGALGNTTYALDSRHHFPSVSLTEEYLRGVVTSQGLQVKSLITLDRQTSPSQKPADHTGVFFLLAHRDNSKSSSNRQE</sequence>
<dbReference type="SUPFAM" id="SSF53335">
    <property type="entry name" value="S-adenosyl-L-methionine-dependent methyltransferases"/>
    <property type="match status" value="1"/>
</dbReference>
<dbReference type="InterPro" id="IPR029063">
    <property type="entry name" value="SAM-dependent_MTases_sf"/>
</dbReference>
<dbReference type="PANTHER" id="PTHR10867">
    <property type="entry name" value="NNMT/PNMT/TEMT FAMILY MEMBER"/>
    <property type="match status" value="1"/>
</dbReference>
<comment type="similarity">
    <text evidence="1">Belongs to the class I-like SAM-binding methyltransferase superfamily. NNMT/PNMT/TEMT family.</text>
</comment>
<name>A0AAE1BSF9_PETCI</name>
<dbReference type="GO" id="GO:0032259">
    <property type="term" value="P:methylation"/>
    <property type="evidence" value="ECO:0007669"/>
    <property type="project" value="UniProtKB-KW"/>
</dbReference>
<dbReference type="Gene3D" id="3.40.50.150">
    <property type="entry name" value="Vaccinia Virus protein VP39"/>
    <property type="match status" value="1"/>
</dbReference>
<dbReference type="EMBL" id="JAWQEG010006245">
    <property type="protein sequence ID" value="KAK3855377.1"/>
    <property type="molecule type" value="Genomic_DNA"/>
</dbReference>
<comment type="caution">
    <text evidence="5">The sequence shown here is derived from an EMBL/GenBank/DDBJ whole genome shotgun (WGS) entry which is preliminary data.</text>
</comment>